<keyword evidence="7" id="KW-1185">Reference proteome</keyword>
<accession>A0ABV6YNU5</accession>
<name>A0ABV6YNU5_UNCEI</name>
<protein>
    <submittedName>
        <fullName evidence="6">Decaprenyl-phosphate phosphoribosyltransferase</fullName>
        <ecNumber evidence="6">2.4.2.45</ecNumber>
    </submittedName>
</protein>
<evidence type="ECO:0000313" key="6">
    <source>
        <dbReference type="EMBL" id="MFC1799756.1"/>
    </source>
</evidence>
<dbReference type="InterPro" id="IPR044878">
    <property type="entry name" value="UbiA_sf"/>
</dbReference>
<keyword evidence="2 5" id="KW-0812">Transmembrane</keyword>
<gene>
    <name evidence="6" type="ORF">ACFL2Z_02460</name>
</gene>
<feature type="transmembrane region" description="Helical" evidence="5">
    <location>
        <begin position="132"/>
        <end position="149"/>
    </location>
</feature>
<dbReference type="EMBL" id="JBHPEI010000028">
    <property type="protein sequence ID" value="MFC1799756.1"/>
    <property type="molecule type" value="Genomic_DNA"/>
</dbReference>
<organism evidence="6 7">
    <name type="scientific">Eiseniibacteriota bacterium</name>
    <dbReference type="NCBI Taxonomy" id="2212470"/>
    <lineage>
        <taxon>Bacteria</taxon>
        <taxon>Candidatus Eiseniibacteriota</taxon>
    </lineage>
</organism>
<feature type="transmembrane region" description="Helical" evidence="5">
    <location>
        <begin position="273"/>
        <end position="296"/>
    </location>
</feature>
<evidence type="ECO:0000256" key="1">
    <source>
        <dbReference type="ARBA" id="ARBA00004141"/>
    </source>
</evidence>
<feature type="transmembrane region" description="Helical" evidence="5">
    <location>
        <begin position="242"/>
        <end position="261"/>
    </location>
</feature>
<dbReference type="Gene3D" id="1.10.357.140">
    <property type="entry name" value="UbiA prenyltransferase"/>
    <property type="match status" value="1"/>
</dbReference>
<reference evidence="6 7" key="1">
    <citation type="submission" date="2024-09" db="EMBL/GenBank/DDBJ databases">
        <authorList>
            <person name="D'Angelo T."/>
        </authorList>
    </citation>
    <scope>NUCLEOTIDE SEQUENCE [LARGE SCALE GENOMIC DNA]</scope>
    <source>
        <strain evidence="6">SAG AM-311-F02</strain>
    </source>
</reference>
<dbReference type="InterPro" id="IPR000537">
    <property type="entry name" value="UbiA_prenyltransferase"/>
</dbReference>
<sequence length="297" mass="32968">MRKLSLYIQCLRPKQWVKNLVLLAGLIFSRNLFEPGMAVRAFGALGIFCLLSGAIYVFNDLRDYTRDKVHPSKRSRPIASGRVSRVEAAVLGLLVAVIGLALASLINISFLWVSLAYVFLQIAYSLGLKHMVVLDVLIISLGFVLRAIAGVEALKDLDPGVVISPWLLVCTLFLALFLGFSKRRHELNLLEDTASQHRKTLDDYSAPFLDAMIVAVAAATLIAYAIYTIWGETVVKFGTDKLIYTVPFVVYGLFRYMYLVMLKNRGGSPSEVLLSDVPLIVDIVLWIIVAGLLIYAR</sequence>
<feature type="transmembrane region" description="Helical" evidence="5">
    <location>
        <begin position="208"/>
        <end position="230"/>
    </location>
</feature>
<dbReference type="Pfam" id="PF01040">
    <property type="entry name" value="UbiA"/>
    <property type="match status" value="1"/>
</dbReference>
<comment type="subcellular location">
    <subcellularLocation>
        <location evidence="1">Membrane</location>
        <topology evidence="1">Multi-pass membrane protein</topology>
    </subcellularLocation>
</comment>
<dbReference type="Proteomes" id="UP001594288">
    <property type="component" value="Unassembled WGS sequence"/>
</dbReference>
<feature type="transmembrane region" description="Helical" evidence="5">
    <location>
        <begin position="39"/>
        <end position="58"/>
    </location>
</feature>
<comment type="caution">
    <text evidence="6">The sequence shown here is derived from an EMBL/GenBank/DDBJ whole genome shotgun (WGS) entry which is preliminary data.</text>
</comment>
<evidence type="ECO:0000256" key="3">
    <source>
        <dbReference type="ARBA" id="ARBA00022989"/>
    </source>
</evidence>
<dbReference type="CDD" id="cd13963">
    <property type="entry name" value="PT_UbiA_2"/>
    <property type="match status" value="1"/>
</dbReference>
<dbReference type="PANTHER" id="PTHR11048:SF5">
    <property type="entry name" value="DECAPRENYL-PHOSPHATE PHOSPHORIBOSYLTRANSFERASE"/>
    <property type="match status" value="1"/>
</dbReference>
<feature type="transmembrane region" description="Helical" evidence="5">
    <location>
        <begin position="161"/>
        <end position="180"/>
    </location>
</feature>
<dbReference type="InterPro" id="IPR039653">
    <property type="entry name" value="Prenyltransferase"/>
</dbReference>
<dbReference type="GO" id="GO:0016757">
    <property type="term" value="F:glycosyltransferase activity"/>
    <property type="evidence" value="ECO:0007669"/>
    <property type="project" value="UniProtKB-KW"/>
</dbReference>
<keyword evidence="6" id="KW-0808">Transferase</keyword>
<evidence type="ECO:0000256" key="5">
    <source>
        <dbReference type="SAM" id="Phobius"/>
    </source>
</evidence>
<keyword evidence="3 5" id="KW-1133">Transmembrane helix</keyword>
<keyword evidence="4 5" id="KW-0472">Membrane</keyword>
<dbReference type="PANTHER" id="PTHR11048">
    <property type="entry name" value="PRENYLTRANSFERASES"/>
    <property type="match status" value="1"/>
</dbReference>
<evidence type="ECO:0000313" key="7">
    <source>
        <dbReference type="Proteomes" id="UP001594288"/>
    </source>
</evidence>
<dbReference type="NCBIfam" id="NF008977">
    <property type="entry name" value="PRK12324.1-2"/>
    <property type="match status" value="1"/>
</dbReference>
<keyword evidence="6" id="KW-0328">Glycosyltransferase</keyword>
<proteinExistence type="predicted"/>
<evidence type="ECO:0000256" key="4">
    <source>
        <dbReference type="ARBA" id="ARBA00023136"/>
    </source>
</evidence>
<dbReference type="EC" id="2.4.2.45" evidence="6"/>
<evidence type="ECO:0000256" key="2">
    <source>
        <dbReference type="ARBA" id="ARBA00022692"/>
    </source>
</evidence>
<feature type="transmembrane region" description="Helical" evidence="5">
    <location>
        <begin position="83"/>
        <end position="103"/>
    </location>
</feature>